<organism evidence="2 3">
    <name type="scientific">Artemia franciscana</name>
    <name type="common">Brine shrimp</name>
    <name type="synonym">Artemia sanfranciscana</name>
    <dbReference type="NCBI Taxonomy" id="6661"/>
    <lineage>
        <taxon>Eukaryota</taxon>
        <taxon>Metazoa</taxon>
        <taxon>Ecdysozoa</taxon>
        <taxon>Arthropoda</taxon>
        <taxon>Crustacea</taxon>
        <taxon>Branchiopoda</taxon>
        <taxon>Anostraca</taxon>
        <taxon>Artemiidae</taxon>
        <taxon>Artemia</taxon>
    </lineage>
</organism>
<keyword evidence="3" id="KW-1185">Reference proteome</keyword>
<evidence type="ECO:0000256" key="1">
    <source>
        <dbReference type="SAM" id="MobiDB-lite"/>
    </source>
</evidence>
<evidence type="ECO:0000313" key="2">
    <source>
        <dbReference type="EMBL" id="KAK2727335.1"/>
    </source>
</evidence>
<dbReference type="InterPro" id="IPR050951">
    <property type="entry name" value="Retrovirus_Pol_polyprotein"/>
</dbReference>
<accession>A0AA88LM20</accession>
<gene>
    <name evidence="2" type="ORF">QYM36_007987</name>
</gene>
<dbReference type="InterPro" id="IPR043128">
    <property type="entry name" value="Rev_trsase/Diguanyl_cyclase"/>
</dbReference>
<dbReference type="GO" id="GO:0071897">
    <property type="term" value="P:DNA biosynthetic process"/>
    <property type="evidence" value="ECO:0007669"/>
    <property type="project" value="UniProtKB-ARBA"/>
</dbReference>
<dbReference type="PANTHER" id="PTHR37984">
    <property type="entry name" value="PROTEIN CBG26694"/>
    <property type="match status" value="1"/>
</dbReference>
<dbReference type="Gene3D" id="3.10.10.10">
    <property type="entry name" value="HIV Type 1 Reverse Transcriptase, subunit A, domain 1"/>
    <property type="match status" value="1"/>
</dbReference>
<dbReference type="EMBL" id="JAVRJZ010000001">
    <property type="protein sequence ID" value="KAK2727335.1"/>
    <property type="molecule type" value="Genomic_DNA"/>
</dbReference>
<feature type="region of interest" description="Disordered" evidence="1">
    <location>
        <begin position="224"/>
        <end position="244"/>
    </location>
</feature>
<protein>
    <submittedName>
        <fullName evidence="2">Uncharacterized protein</fullName>
    </submittedName>
</protein>
<feature type="compositionally biased region" description="Polar residues" evidence="1">
    <location>
        <begin position="228"/>
        <end position="238"/>
    </location>
</feature>
<dbReference type="AlphaFoldDB" id="A0AA88LM20"/>
<comment type="caution">
    <text evidence="2">The sequence shown here is derived from an EMBL/GenBank/DDBJ whole genome shotgun (WGS) entry which is preliminary data.</text>
</comment>
<evidence type="ECO:0000313" key="3">
    <source>
        <dbReference type="Proteomes" id="UP001187531"/>
    </source>
</evidence>
<dbReference type="Proteomes" id="UP001187531">
    <property type="component" value="Unassembled WGS sequence"/>
</dbReference>
<reference evidence="2" key="1">
    <citation type="submission" date="2023-07" db="EMBL/GenBank/DDBJ databases">
        <title>Chromosome-level genome assembly of Artemia franciscana.</title>
        <authorList>
            <person name="Jo E."/>
        </authorList>
    </citation>
    <scope>NUCLEOTIDE SEQUENCE</scope>
    <source>
        <tissue evidence="2">Whole body</tissue>
    </source>
</reference>
<proteinExistence type="predicted"/>
<dbReference type="PANTHER" id="PTHR37984:SF5">
    <property type="entry name" value="PROTEIN NYNRIN-LIKE"/>
    <property type="match status" value="1"/>
</dbReference>
<sequence length="244" mass="27525">MGLKSCKDLELIKLILNIQKEDRTTSACSKQANEYKETFEGIGNLENKCDIHLKENAVPTVYPVRKVPLAMKQKLKDELGRLEALNIIGKVSKPSDWVNAMVMVEKKHGSVCLCIDPVDLNKAIRQPHYRIPTFKDATEDLHGISTISKLDVPLGYWILPLTKWSFGHWSFTQCLALSSEDTDGKDTHSVLFQHKMNSSIKWKRYSKGWKASTPSSMTSLNMEKVKKTTTTGSMQSLNAPGRKE</sequence>
<dbReference type="SUPFAM" id="SSF56672">
    <property type="entry name" value="DNA/RNA polymerases"/>
    <property type="match status" value="1"/>
</dbReference>
<dbReference type="Gene3D" id="3.30.70.270">
    <property type="match status" value="1"/>
</dbReference>
<name>A0AA88LM20_ARTSF</name>
<dbReference type="InterPro" id="IPR043502">
    <property type="entry name" value="DNA/RNA_pol_sf"/>
</dbReference>